<dbReference type="HOGENOM" id="CLU_000445_114_15_7"/>
<dbReference type="CDD" id="cd16922">
    <property type="entry name" value="HATPase_EvgS-ArcB-TorS-like"/>
    <property type="match status" value="1"/>
</dbReference>
<feature type="modified residue" description="4-aspartylphosphate" evidence="12">
    <location>
        <position position="455"/>
    </location>
</feature>
<evidence type="ECO:0000256" key="1">
    <source>
        <dbReference type="ARBA" id="ARBA00000085"/>
    </source>
</evidence>
<evidence type="ECO:0000259" key="15">
    <source>
        <dbReference type="PROSITE" id="PS50110"/>
    </source>
</evidence>
<feature type="domain" description="PAC" evidence="17">
    <location>
        <begin position="91"/>
        <end position="143"/>
    </location>
</feature>
<keyword evidence="11" id="KW-0472">Membrane</keyword>
<dbReference type="Gene3D" id="3.30.450.20">
    <property type="entry name" value="PAS domain"/>
    <property type="match status" value="1"/>
</dbReference>
<keyword evidence="8" id="KW-0067">ATP-binding</keyword>
<dbReference type="InterPro" id="IPR036097">
    <property type="entry name" value="HisK_dim/P_sf"/>
</dbReference>
<evidence type="ECO:0000256" key="6">
    <source>
        <dbReference type="ARBA" id="ARBA00022692"/>
    </source>
</evidence>
<dbReference type="Pfam" id="PF00512">
    <property type="entry name" value="HisKA"/>
    <property type="match status" value="1"/>
</dbReference>
<reference evidence="18 19" key="1">
    <citation type="journal article" date="2011" name="Mol. Biol. Evol.">
        <title>Comparative genomic analysis of fruiting body formation in Myxococcales.</title>
        <authorList>
            <person name="Huntley S."/>
            <person name="Hamann N."/>
            <person name="Wegener-Feldbrugge S."/>
            <person name="Treuner-Lange A."/>
            <person name="Kube M."/>
            <person name="Reinhardt R."/>
            <person name="Klages S."/>
            <person name="Muller R."/>
            <person name="Ronning C.M."/>
            <person name="Nierman W.C."/>
            <person name="Sogaard-Andersen L."/>
        </authorList>
    </citation>
    <scope>NUCLEOTIDE SEQUENCE [LARGE SCALE GENOMIC DNA]</scope>
    <source>
        <strain evidence="18 19">DW4/3-1</strain>
    </source>
</reference>
<dbReference type="NCBIfam" id="TIGR00229">
    <property type="entry name" value="sensory_box"/>
    <property type="match status" value="1"/>
</dbReference>
<dbReference type="eggNOG" id="COG0784">
    <property type="taxonomic scope" value="Bacteria"/>
</dbReference>
<dbReference type="PROSITE" id="PS50110">
    <property type="entry name" value="RESPONSE_REGULATORY"/>
    <property type="match status" value="1"/>
</dbReference>
<evidence type="ECO:0000256" key="9">
    <source>
        <dbReference type="ARBA" id="ARBA00022989"/>
    </source>
</evidence>
<dbReference type="FunFam" id="3.30.565.10:FF:000010">
    <property type="entry name" value="Sensor histidine kinase RcsC"/>
    <property type="match status" value="1"/>
</dbReference>
<dbReference type="CDD" id="cd17546">
    <property type="entry name" value="REC_hyHK_CKI1_RcsC-like"/>
    <property type="match status" value="1"/>
</dbReference>
<dbReference type="CDD" id="cd00082">
    <property type="entry name" value="HisKA"/>
    <property type="match status" value="1"/>
</dbReference>
<feature type="region of interest" description="Disordered" evidence="13">
    <location>
        <begin position="530"/>
        <end position="553"/>
    </location>
</feature>
<dbReference type="Pfam" id="PF02518">
    <property type="entry name" value="HATPase_c"/>
    <property type="match status" value="1"/>
</dbReference>
<dbReference type="InterPro" id="IPR001789">
    <property type="entry name" value="Sig_transdc_resp-reg_receiver"/>
</dbReference>
<dbReference type="InterPro" id="IPR036890">
    <property type="entry name" value="HATPase_C_sf"/>
</dbReference>
<feature type="domain" description="Response regulatory" evidence="15">
    <location>
        <begin position="406"/>
        <end position="524"/>
    </location>
</feature>
<dbReference type="SMART" id="SM00091">
    <property type="entry name" value="PAS"/>
    <property type="match status" value="1"/>
</dbReference>
<evidence type="ECO:0000256" key="2">
    <source>
        <dbReference type="ARBA" id="ARBA00004651"/>
    </source>
</evidence>
<evidence type="ECO:0000259" key="16">
    <source>
        <dbReference type="PROSITE" id="PS50112"/>
    </source>
</evidence>
<protein>
    <recommendedName>
        <fullName evidence="3">histidine kinase</fullName>
        <ecNumber evidence="3">2.7.13.3</ecNumber>
    </recommendedName>
</protein>
<dbReference type="SUPFAM" id="SSF52172">
    <property type="entry name" value="CheY-like"/>
    <property type="match status" value="1"/>
</dbReference>
<evidence type="ECO:0000259" key="17">
    <source>
        <dbReference type="PROSITE" id="PS50113"/>
    </source>
</evidence>
<dbReference type="PROSITE" id="PS50112">
    <property type="entry name" value="PAS"/>
    <property type="match status" value="1"/>
</dbReference>
<organism evidence="18 19">
    <name type="scientific">Stigmatella aurantiaca (strain DW4/3-1)</name>
    <dbReference type="NCBI Taxonomy" id="378806"/>
    <lineage>
        <taxon>Bacteria</taxon>
        <taxon>Pseudomonadati</taxon>
        <taxon>Myxococcota</taxon>
        <taxon>Myxococcia</taxon>
        <taxon>Myxococcales</taxon>
        <taxon>Cystobacterineae</taxon>
        <taxon>Archangiaceae</taxon>
        <taxon>Stigmatella</taxon>
    </lineage>
</organism>
<dbReference type="Gene3D" id="3.30.565.10">
    <property type="entry name" value="Histidine kinase-like ATPase, C-terminal domain"/>
    <property type="match status" value="1"/>
</dbReference>
<keyword evidence="7" id="KW-0547">Nucleotide-binding</keyword>
<dbReference type="EC" id="2.7.13.3" evidence="3"/>
<evidence type="ECO:0000256" key="8">
    <source>
        <dbReference type="ARBA" id="ARBA00022840"/>
    </source>
</evidence>
<name>E3FZ94_STIAD</name>
<keyword evidence="10" id="KW-0902">Two-component regulatory system</keyword>
<dbReference type="SMART" id="SM00387">
    <property type="entry name" value="HATPase_c"/>
    <property type="match status" value="1"/>
</dbReference>
<gene>
    <name evidence="18" type="ordered locus">STAUR_7155</name>
</gene>
<dbReference type="KEGG" id="sur:STAUR_7155"/>
<evidence type="ECO:0000256" key="11">
    <source>
        <dbReference type="ARBA" id="ARBA00023136"/>
    </source>
</evidence>
<dbReference type="Pfam" id="PF00072">
    <property type="entry name" value="Response_reg"/>
    <property type="match status" value="1"/>
</dbReference>
<evidence type="ECO:0000256" key="3">
    <source>
        <dbReference type="ARBA" id="ARBA00012438"/>
    </source>
</evidence>
<sequence>MDSLAKTPCGPDTALAEESAEELYDSAPCGYISTLPDGTLVRVNQTFLKWMGYSREELLGGKRFQELLTGGGRIFHETHCVPLLQMQGAVNELSFDLVRKDGQRVPVLLNTVQKKDASGKTLFHRTTLFDITDRRNYERELVLARKRAEEATRAKADFLSMMSHEIRTPMNAIIGLSNLLGQATLPPLYQEYARILQSSSENLLVLLNSILDFNKMEAGKLMLEERRFDLRQLLHGLCSTLSVKAEEKKLSIRVEFDPEVPNALLGDPVKLGQVLTNLLGNAIKFTEQGAVTLAVRRLHGDAEGVFLGFKVSDTGMGIPQDQLTQIFEAFTQASYDITWKHGGSGLGLAICQKLLALHGSKMRVESVPGEGSSFAFDVRLKIASGAVALDAPAEDLQDTQTLQGLKVLVAEDTAVNVFVLSQFLRRWGVDFDVVENGRRAVEQVQARPYDLVLMDLQMPQMDGCEATRLLRRLPGERGRHLPIIALTASALLGTDAQVADAGFTDVIGKPFMPRELFAKLALHGSRLGAAPRARSGEAPPCQERGASEAAGGGPRFDLEKFKSLAEGDRSAEIELNTLAIGTFEKQKQDLRKALEAGNVEAFDFHTHQLKMPLALMKPRVLLKALDQGRKLIEMPGSQASRLRDVIRTIHEELDAIVDALKEDVREKAGVPVHRVGPCTSMWD</sequence>
<evidence type="ECO:0000256" key="4">
    <source>
        <dbReference type="ARBA" id="ARBA00022475"/>
    </source>
</evidence>
<proteinExistence type="predicted"/>
<dbReference type="Gene3D" id="1.10.287.130">
    <property type="match status" value="1"/>
</dbReference>
<keyword evidence="9" id="KW-1133">Transmembrane helix</keyword>
<dbReference type="GO" id="GO:0005886">
    <property type="term" value="C:plasma membrane"/>
    <property type="evidence" value="ECO:0007669"/>
    <property type="project" value="UniProtKB-SubCell"/>
</dbReference>
<keyword evidence="5 12" id="KW-0597">Phosphoprotein</keyword>
<dbReference type="InterPro" id="IPR004358">
    <property type="entry name" value="Sig_transdc_His_kin-like_C"/>
</dbReference>
<dbReference type="PROSITE" id="PS50113">
    <property type="entry name" value="PAC"/>
    <property type="match status" value="1"/>
</dbReference>
<dbReference type="PANTHER" id="PTHR45339">
    <property type="entry name" value="HYBRID SIGNAL TRANSDUCTION HISTIDINE KINASE J"/>
    <property type="match status" value="1"/>
</dbReference>
<feature type="domain" description="Histidine kinase" evidence="14">
    <location>
        <begin position="161"/>
        <end position="382"/>
    </location>
</feature>
<dbReference type="EMBL" id="CP002271">
    <property type="protein sequence ID" value="ADO74911.1"/>
    <property type="molecule type" value="Genomic_DNA"/>
</dbReference>
<dbReference type="Pfam" id="PF13426">
    <property type="entry name" value="PAS_9"/>
    <property type="match status" value="1"/>
</dbReference>
<dbReference type="RefSeq" id="WP_013377684.1">
    <property type="nucleotide sequence ID" value="NC_014623.1"/>
</dbReference>
<comment type="subcellular location">
    <subcellularLocation>
        <location evidence="2">Cell membrane</location>
        <topology evidence="2">Multi-pass membrane protein</topology>
    </subcellularLocation>
</comment>
<dbReference type="SMART" id="SM00388">
    <property type="entry name" value="HisKA"/>
    <property type="match status" value="1"/>
</dbReference>
<dbReference type="InterPro" id="IPR005467">
    <property type="entry name" value="His_kinase_dom"/>
</dbReference>
<accession>E3FZ94</accession>
<dbReference type="PROSITE" id="PS50109">
    <property type="entry name" value="HIS_KIN"/>
    <property type="match status" value="1"/>
</dbReference>
<dbReference type="OrthoDB" id="9816309at2"/>
<keyword evidence="19" id="KW-1185">Reference proteome</keyword>
<dbReference type="STRING" id="378806.STAUR_7155"/>
<evidence type="ECO:0000259" key="14">
    <source>
        <dbReference type="PROSITE" id="PS50109"/>
    </source>
</evidence>
<dbReference type="CDD" id="cd00130">
    <property type="entry name" value="PAS"/>
    <property type="match status" value="1"/>
</dbReference>
<keyword evidence="4" id="KW-1003">Cell membrane</keyword>
<dbReference type="InterPro" id="IPR000014">
    <property type="entry name" value="PAS"/>
</dbReference>
<evidence type="ECO:0000313" key="18">
    <source>
        <dbReference type="EMBL" id="ADO74911.1"/>
    </source>
</evidence>
<comment type="catalytic activity">
    <reaction evidence="1">
        <text>ATP + protein L-histidine = ADP + protein N-phospho-L-histidine.</text>
        <dbReference type="EC" id="2.7.13.3"/>
    </reaction>
</comment>
<dbReference type="SUPFAM" id="SSF47226">
    <property type="entry name" value="Histidine-containing phosphotransfer domain, HPT domain"/>
    <property type="match status" value="1"/>
</dbReference>
<dbReference type="SUPFAM" id="SSF55874">
    <property type="entry name" value="ATPase domain of HSP90 chaperone/DNA topoisomerase II/histidine kinase"/>
    <property type="match status" value="1"/>
</dbReference>
<dbReference type="InterPro" id="IPR035965">
    <property type="entry name" value="PAS-like_dom_sf"/>
</dbReference>
<dbReference type="InterPro" id="IPR000700">
    <property type="entry name" value="PAS-assoc_C"/>
</dbReference>
<evidence type="ECO:0000256" key="5">
    <source>
        <dbReference type="ARBA" id="ARBA00022553"/>
    </source>
</evidence>
<evidence type="ECO:0000313" key="19">
    <source>
        <dbReference type="Proteomes" id="UP000001351"/>
    </source>
</evidence>
<dbReference type="GO" id="GO:0000155">
    <property type="term" value="F:phosphorelay sensor kinase activity"/>
    <property type="evidence" value="ECO:0007669"/>
    <property type="project" value="InterPro"/>
</dbReference>
<evidence type="ECO:0000256" key="10">
    <source>
        <dbReference type="ARBA" id="ARBA00023012"/>
    </source>
</evidence>
<dbReference type="InterPro" id="IPR011006">
    <property type="entry name" value="CheY-like_superfamily"/>
</dbReference>
<dbReference type="PRINTS" id="PR00344">
    <property type="entry name" value="BCTRLSENSOR"/>
</dbReference>
<dbReference type="GO" id="GO:0005524">
    <property type="term" value="F:ATP binding"/>
    <property type="evidence" value="ECO:0007669"/>
    <property type="project" value="UniProtKB-KW"/>
</dbReference>
<dbReference type="AlphaFoldDB" id="E3FZ94"/>
<feature type="domain" description="PAS" evidence="16">
    <location>
        <begin position="16"/>
        <end position="68"/>
    </location>
</feature>
<dbReference type="SUPFAM" id="SSF55785">
    <property type="entry name" value="PYP-like sensor domain (PAS domain)"/>
    <property type="match status" value="1"/>
</dbReference>
<evidence type="ECO:0000256" key="12">
    <source>
        <dbReference type="PROSITE-ProRule" id="PRU00169"/>
    </source>
</evidence>
<keyword evidence="6" id="KW-0812">Transmembrane</keyword>
<evidence type="ECO:0000256" key="7">
    <source>
        <dbReference type="ARBA" id="ARBA00022741"/>
    </source>
</evidence>
<dbReference type="eggNOG" id="COG2205">
    <property type="taxonomic scope" value="Bacteria"/>
</dbReference>
<dbReference type="InterPro" id="IPR036641">
    <property type="entry name" value="HPT_dom_sf"/>
</dbReference>
<dbReference type="SMART" id="SM00448">
    <property type="entry name" value="REC"/>
    <property type="match status" value="1"/>
</dbReference>
<dbReference type="PANTHER" id="PTHR45339:SF1">
    <property type="entry name" value="HYBRID SIGNAL TRANSDUCTION HISTIDINE KINASE J"/>
    <property type="match status" value="1"/>
</dbReference>
<dbReference type="InterPro" id="IPR003594">
    <property type="entry name" value="HATPase_dom"/>
</dbReference>
<dbReference type="SUPFAM" id="SSF47384">
    <property type="entry name" value="Homodimeric domain of signal transducing histidine kinase"/>
    <property type="match status" value="1"/>
</dbReference>
<evidence type="ECO:0000256" key="13">
    <source>
        <dbReference type="SAM" id="MobiDB-lite"/>
    </source>
</evidence>
<dbReference type="InterPro" id="IPR003661">
    <property type="entry name" value="HisK_dim/P_dom"/>
</dbReference>
<dbReference type="Gene3D" id="3.40.50.2300">
    <property type="match status" value="1"/>
</dbReference>
<dbReference type="Proteomes" id="UP000001351">
    <property type="component" value="Chromosome"/>
</dbReference>